<keyword evidence="1" id="KW-1133">Transmembrane helix</keyword>
<proteinExistence type="predicted"/>
<name>A0A382UX13_9ZZZZ</name>
<keyword evidence="1" id="KW-0812">Transmembrane</keyword>
<gene>
    <name evidence="2" type="ORF">METZ01_LOCUS391633</name>
</gene>
<feature type="transmembrane region" description="Helical" evidence="1">
    <location>
        <begin position="81"/>
        <end position="101"/>
    </location>
</feature>
<dbReference type="EMBL" id="UINC01147443">
    <property type="protein sequence ID" value="SVD38779.1"/>
    <property type="molecule type" value="Genomic_DNA"/>
</dbReference>
<accession>A0A382UX13</accession>
<organism evidence="2">
    <name type="scientific">marine metagenome</name>
    <dbReference type="NCBI Taxonomy" id="408172"/>
    <lineage>
        <taxon>unclassified sequences</taxon>
        <taxon>metagenomes</taxon>
        <taxon>ecological metagenomes</taxon>
    </lineage>
</organism>
<feature type="transmembrane region" description="Helical" evidence="1">
    <location>
        <begin position="36"/>
        <end position="69"/>
    </location>
</feature>
<evidence type="ECO:0000313" key="2">
    <source>
        <dbReference type="EMBL" id="SVD38779.1"/>
    </source>
</evidence>
<reference evidence="2" key="1">
    <citation type="submission" date="2018-05" db="EMBL/GenBank/DDBJ databases">
        <authorList>
            <person name="Lanie J.A."/>
            <person name="Ng W.-L."/>
            <person name="Kazmierczak K.M."/>
            <person name="Andrzejewski T.M."/>
            <person name="Davidsen T.M."/>
            <person name="Wayne K.J."/>
            <person name="Tettelin H."/>
            <person name="Glass J.I."/>
            <person name="Rusch D."/>
            <person name="Podicherti R."/>
            <person name="Tsui H.-C.T."/>
            <person name="Winkler M.E."/>
        </authorList>
    </citation>
    <scope>NUCLEOTIDE SEQUENCE</scope>
</reference>
<keyword evidence="1" id="KW-0472">Membrane</keyword>
<dbReference type="AlphaFoldDB" id="A0A382UX13"/>
<evidence type="ECO:0000256" key="1">
    <source>
        <dbReference type="SAM" id="Phobius"/>
    </source>
</evidence>
<feature type="non-terminal residue" evidence="2">
    <location>
        <position position="108"/>
    </location>
</feature>
<protein>
    <recommendedName>
        <fullName evidence="3">Hydrogenase</fullName>
    </recommendedName>
</protein>
<sequence>MHKESDIRDPLILGNKTYHDISKDVARPIEGKANKYWWILFSLSLGLFLWGLLSIAYTIGTGIGVWGLNKTVNWAWDITNFVWWIGIGHAGTLISAVLLLFRQKWRMS</sequence>
<evidence type="ECO:0008006" key="3">
    <source>
        <dbReference type="Google" id="ProtNLM"/>
    </source>
</evidence>